<dbReference type="EMBL" id="CP078078">
    <property type="protein sequence ID" value="UPL19582.1"/>
    <property type="molecule type" value="Genomic_DNA"/>
</dbReference>
<proteinExistence type="inferred from homology"/>
<comment type="similarity">
    <text evidence="1">Belongs to the ABC transporter superfamily.</text>
</comment>
<name>A0ABY4J3R6_9MICO</name>
<evidence type="ECO:0000313" key="7">
    <source>
        <dbReference type="Proteomes" id="UP000830631"/>
    </source>
</evidence>
<dbReference type="SUPFAM" id="SSF52540">
    <property type="entry name" value="P-loop containing nucleoside triphosphate hydrolases"/>
    <property type="match status" value="1"/>
</dbReference>
<dbReference type="Pfam" id="PF00005">
    <property type="entry name" value="ABC_tran"/>
    <property type="match status" value="1"/>
</dbReference>
<keyword evidence="4 6" id="KW-0067">ATP-binding</keyword>
<evidence type="ECO:0000256" key="2">
    <source>
        <dbReference type="ARBA" id="ARBA00022448"/>
    </source>
</evidence>
<sequence>MIAARQVHKRYGDEVALRGVSLDVHGGSIHALVGLNGAGKTTLMRSMLDMIRLDAGRVSIRCEDDLVPVERLLRPEWRHVGHMIETPFTYAELTVTETIVAAARLHGVSRADAPTAAQAMIDQLELGHWAHRRTHSLSLGNRQRLGLAGALAHRPRLLILDEPANGLDPAGVHVVRRMLQQAAASGAAILISSHHLDEMARIADIISVMHRGSLIGTLPPQGIDIERQFFDMVSVHDGVDGGGAG</sequence>
<dbReference type="PANTHER" id="PTHR43335">
    <property type="entry name" value="ABC TRANSPORTER, ATP-BINDING PROTEIN"/>
    <property type="match status" value="1"/>
</dbReference>
<feature type="domain" description="ABC transporter" evidence="5">
    <location>
        <begin position="2"/>
        <end position="236"/>
    </location>
</feature>
<dbReference type="Gene3D" id="3.40.50.300">
    <property type="entry name" value="P-loop containing nucleotide triphosphate hydrolases"/>
    <property type="match status" value="1"/>
</dbReference>
<evidence type="ECO:0000256" key="1">
    <source>
        <dbReference type="ARBA" id="ARBA00005417"/>
    </source>
</evidence>
<protein>
    <submittedName>
        <fullName evidence="6">ABC transporter ATP-binding protein</fullName>
    </submittedName>
</protein>
<evidence type="ECO:0000259" key="5">
    <source>
        <dbReference type="PROSITE" id="PS50893"/>
    </source>
</evidence>
<dbReference type="GO" id="GO:0005524">
    <property type="term" value="F:ATP binding"/>
    <property type="evidence" value="ECO:0007669"/>
    <property type="project" value="UniProtKB-KW"/>
</dbReference>
<dbReference type="Proteomes" id="UP000830631">
    <property type="component" value="Chromosome"/>
</dbReference>
<organism evidence="6 7">
    <name type="scientific">Microbacterium aurugineum</name>
    <dbReference type="NCBI Taxonomy" id="2851642"/>
    <lineage>
        <taxon>Bacteria</taxon>
        <taxon>Bacillati</taxon>
        <taxon>Actinomycetota</taxon>
        <taxon>Actinomycetes</taxon>
        <taxon>Micrococcales</taxon>
        <taxon>Microbacteriaceae</taxon>
        <taxon>Microbacterium</taxon>
    </lineage>
</organism>
<dbReference type="PROSITE" id="PS00211">
    <property type="entry name" value="ABC_TRANSPORTER_1"/>
    <property type="match status" value="1"/>
</dbReference>
<dbReference type="SMART" id="SM00382">
    <property type="entry name" value="AAA"/>
    <property type="match status" value="1"/>
</dbReference>
<accession>A0ABY4J3R6</accession>
<dbReference type="InterPro" id="IPR003593">
    <property type="entry name" value="AAA+_ATPase"/>
</dbReference>
<dbReference type="InterPro" id="IPR017871">
    <property type="entry name" value="ABC_transporter-like_CS"/>
</dbReference>
<dbReference type="InterPro" id="IPR003439">
    <property type="entry name" value="ABC_transporter-like_ATP-bd"/>
</dbReference>
<evidence type="ECO:0000313" key="6">
    <source>
        <dbReference type="EMBL" id="UPL19582.1"/>
    </source>
</evidence>
<evidence type="ECO:0000256" key="3">
    <source>
        <dbReference type="ARBA" id="ARBA00022741"/>
    </source>
</evidence>
<dbReference type="PANTHER" id="PTHR43335:SF4">
    <property type="entry name" value="ABC TRANSPORTER, ATP-BINDING PROTEIN"/>
    <property type="match status" value="1"/>
</dbReference>
<keyword evidence="3" id="KW-0547">Nucleotide-binding</keyword>
<keyword evidence="7" id="KW-1185">Reference proteome</keyword>
<evidence type="ECO:0000256" key="4">
    <source>
        <dbReference type="ARBA" id="ARBA00022840"/>
    </source>
</evidence>
<reference evidence="6 7" key="1">
    <citation type="submission" date="2021-06" db="EMBL/GenBank/DDBJ databases">
        <title>Genome-based taxonomic framework of Microbacterium strains isolated from marine environment, the description of four new species and reclassification of four preexisting species.</title>
        <authorList>
            <person name="Lee S.D."/>
            <person name="Kim S.-M."/>
            <person name="Byeon Y.-S."/>
            <person name="Yang H.L."/>
            <person name="Kim I.S."/>
        </authorList>
    </citation>
    <scope>NUCLEOTIDE SEQUENCE [LARGE SCALE GENOMIC DNA]</scope>
    <source>
        <strain evidence="6 7">KSW4-10</strain>
    </source>
</reference>
<dbReference type="PROSITE" id="PS50893">
    <property type="entry name" value="ABC_TRANSPORTER_2"/>
    <property type="match status" value="1"/>
</dbReference>
<keyword evidence="2" id="KW-0813">Transport</keyword>
<dbReference type="InterPro" id="IPR027417">
    <property type="entry name" value="P-loop_NTPase"/>
</dbReference>
<gene>
    <name evidence="6" type="ORF">KV397_12595</name>
</gene>